<dbReference type="InterPro" id="IPR036291">
    <property type="entry name" value="NAD(P)-bd_dom_sf"/>
</dbReference>
<dbReference type="Proteomes" id="UP000612893">
    <property type="component" value="Unassembled WGS sequence"/>
</dbReference>
<dbReference type="CDD" id="cd05233">
    <property type="entry name" value="SDR_c"/>
    <property type="match status" value="1"/>
</dbReference>
<dbReference type="PANTHER" id="PTHR43477:SF1">
    <property type="entry name" value="DIHYDROANTICAPSIN 7-DEHYDROGENASE"/>
    <property type="match status" value="1"/>
</dbReference>
<dbReference type="EMBL" id="JAEKNR010000061">
    <property type="protein sequence ID" value="MBJ7597449.1"/>
    <property type="molecule type" value="Genomic_DNA"/>
</dbReference>
<dbReference type="AlphaFoldDB" id="A0A934K222"/>
<comment type="caution">
    <text evidence="3">The sequence shown here is derived from an EMBL/GenBank/DDBJ whole genome shotgun (WGS) entry which is preliminary data.</text>
</comment>
<proteinExistence type="inferred from homology"/>
<evidence type="ECO:0000313" key="4">
    <source>
        <dbReference type="Proteomes" id="UP000612893"/>
    </source>
</evidence>
<dbReference type="PANTHER" id="PTHR43477">
    <property type="entry name" value="DIHYDROANTICAPSIN 7-DEHYDROGENASE"/>
    <property type="match status" value="1"/>
</dbReference>
<dbReference type="InterPro" id="IPR051122">
    <property type="entry name" value="SDR_DHRS6-like"/>
</dbReference>
<keyword evidence="4" id="KW-1185">Reference proteome</keyword>
<reference evidence="3" key="1">
    <citation type="submission" date="2020-10" db="EMBL/GenBank/DDBJ databases">
        <title>Ca. Dormibacterota MAGs.</title>
        <authorList>
            <person name="Montgomery K."/>
        </authorList>
    </citation>
    <scope>NUCLEOTIDE SEQUENCE [LARGE SCALE GENOMIC DNA]</scope>
    <source>
        <strain evidence="3">SC8812_S17_10</strain>
    </source>
</reference>
<dbReference type="RefSeq" id="WP_338199677.1">
    <property type="nucleotide sequence ID" value="NZ_JAEKNR010000061.1"/>
</dbReference>
<protein>
    <submittedName>
        <fullName evidence="3">SDR family NAD(P)-dependent oxidoreductase</fullName>
    </submittedName>
</protein>
<dbReference type="Gene3D" id="3.40.50.720">
    <property type="entry name" value="NAD(P)-binding Rossmann-like Domain"/>
    <property type="match status" value="1"/>
</dbReference>
<comment type="similarity">
    <text evidence="1">Belongs to the short-chain dehydrogenases/reductases (SDR) family.</text>
</comment>
<dbReference type="GO" id="GO:0016491">
    <property type="term" value="F:oxidoreductase activity"/>
    <property type="evidence" value="ECO:0007669"/>
    <property type="project" value="UniProtKB-KW"/>
</dbReference>
<dbReference type="InterPro" id="IPR002347">
    <property type="entry name" value="SDR_fam"/>
</dbReference>
<evidence type="ECO:0000313" key="3">
    <source>
        <dbReference type="EMBL" id="MBJ7597449.1"/>
    </source>
</evidence>
<name>A0A934K222_9BACT</name>
<dbReference type="PRINTS" id="PR00081">
    <property type="entry name" value="GDHRDH"/>
</dbReference>
<dbReference type="Pfam" id="PF00106">
    <property type="entry name" value="adh_short"/>
    <property type="match status" value="1"/>
</dbReference>
<organism evidence="3 4">
    <name type="scientific">Candidatus Nephthysia bennettiae</name>
    <dbReference type="NCBI Taxonomy" id="3127016"/>
    <lineage>
        <taxon>Bacteria</taxon>
        <taxon>Bacillati</taxon>
        <taxon>Candidatus Dormiibacterota</taxon>
        <taxon>Candidatus Dormibacteria</taxon>
        <taxon>Candidatus Dormibacterales</taxon>
        <taxon>Candidatus Dormibacteraceae</taxon>
        <taxon>Candidatus Nephthysia</taxon>
    </lineage>
</organism>
<dbReference type="SUPFAM" id="SSF51735">
    <property type="entry name" value="NAD(P)-binding Rossmann-fold domains"/>
    <property type="match status" value="1"/>
</dbReference>
<gene>
    <name evidence="3" type="ORF">JF922_05110</name>
</gene>
<sequence length="234" mass="24488">MPELAGRVAVVTGGSSGIGAAVSDRLEAAGALVHRVSRRGPVAVDVTDRAAVQRFVGGLERLDILVCAAADNIPDRELRRLTAQDWDRVVSATLTGAFNFVHAGLDKLLESRGDVLFVGSVSASWPDMSGAAYQAGKAALLALARAAGFELHTEGVRFSVVNPGLVDTPMLLKRPVSPAPELTAQMLRPEDVADCVIFMLSLPRRAWIPELTILPIGLQAIGKTSPASPGPPGA</sequence>
<evidence type="ECO:0000256" key="1">
    <source>
        <dbReference type="ARBA" id="ARBA00006484"/>
    </source>
</evidence>
<keyword evidence="2" id="KW-0560">Oxidoreductase</keyword>
<evidence type="ECO:0000256" key="2">
    <source>
        <dbReference type="ARBA" id="ARBA00023002"/>
    </source>
</evidence>
<accession>A0A934K222</accession>